<dbReference type="EMBL" id="SCEB01008900">
    <property type="protein sequence ID" value="RXM91400.1"/>
    <property type="molecule type" value="Genomic_DNA"/>
</dbReference>
<protein>
    <submittedName>
        <fullName evidence="1">Uncharacterized protein</fullName>
    </submittedName>
</protein>
<keyword evidence="2" id="KW-1185">Reference proteome</keyword>
<sequence length="142" mass="15528">MRDLVTSFPDEFTQMANLGRFCTKYAQKLLRICAALGKYAYVNATQVCADSAENLSKFIVCVNSAGKYVTRSRIHGLKSLQSRAASQEGLNGFTLDSYKIEDLTNGTTAYRSGPISSLKQNDLLQSLAAGGNEEQNKGKLFL</sequence>
<evidence type="ECO:0000313" key="2">
    <source>
        <dbReference type="Proteomes" id="UP000289886"/>
    </source>
</evidence>
<comment type="caution">
    <text evidence="1">The sequence shown here is derived from an EMBL/GenBank/DDBJ whole genome shotgun (WGS) entry which is preliminary data.</text>
</comment>
<proteinExistence type="predicted"/>
<dbReference type="AlphaFoldDB" id="A0A444UTA5"/>
<reference evidence="1 2" key="1">
    <citation type="submission" date="2019-01" db="EMBL/GenBank/DDBJ databases">
        <title>Draft Genome and Complete Hox-Cluster Characterization of the Sterlet Sturgeon (Acipenser ruthenus).</title>
        <authorList>
            <person name="Wei Q."/>
        </authorList>
    </citation>
    <scope>NUCLEOTIDE SEQUENCE [LARGE SCALE GENOMIC DNA]</scope>
    <source>
        <strain evidence="1">WHYD16114868_AA</strain>
        <tissue evidence="1">Blood</tissue>
    </source>
</reference>
<accession>A0A444UTA5</accession>
<dbReference type="Proteomes" id="UP000289886">
    <property type="component" value="Unassembled WGS sequence"/>
</dbReference>
<gene>
    <name evidence="1" type="ORF">EOD39_21219</name>
</gene>
<organism evidence="1 2">
    <name type="scientific">Acipenser ruthenus</name>
    <name type="common">Sterlet sturgeon</name>
    <dbReference type="NCBI Taxonomy" id="7906"/>
    <lineage>
        <taxon>Eukaryota</taxon>
        <taxon>Metazoa</taxon>
        <taxon>Chordata</taxon>
        <taxon>Craniata</taxon>
        <taxon>Vertebrata</taxon>
        <taxon>Euteleostomi</taxon>
        <taxon>Actinopterygii</taxon>
        <taxon>Chondrostei</taxon>
        <taxon>Acipenseriformes</taxon>
        <taxon>Acipenseridae</taxon>
        <taxon>Acipenser</taxon>
    </lineage>
</organism>
<name>A0A444UTA5_ACIRT</name>
<evidence type="ECO:0000313" key="1">
    <source>
        <dbReference type="EMBL" id="RXM91400.1"/>
    </source>
</evidence>